<proteinExistence type="predicted"/>
<comment type="caution">
    <text evidence="2">The sequence shown here is derived from an EMBL/GenBank/DDBJ whole genome shotgun (WGS) entry which is preliminary data.</text>
</comment>
<reference evidence="2 3" key="1">
    <citation type="submission" date="2023-08" db="EMBL/GenBank/DDBJ databases">
        <title>Black Yeasts Isolated from many extreme environments.</title>
        <authorList>
            <person name="Coleine C."/>
            <person name="Stajich J.E."/>
            <person name="Selbmann L."/>
        </authorList>
    </citation>
    <scope>NUCLEOTIDE SEQUENCE [LARGE SCALE GENOMIC DNA]</scope>
    <source>
        <strain evidence="2 3">CCFEE 6328</strain>
    </source>
</reference>
<feature type="region of interest" description="Disordered" evidence="1">
    <location>
        <begin position="66"/>
        <end position="85"/>
    </location>
</feature>
<accession>A0ABR0JMY5</accession>
<evidence type="ECO:0000313" key="3">
    <source>
        <dbReference type="Proteomes" id="UP001345691"/>
    </source>
</evidence>
<sequence>MTSPVSVLYSGNRDSAFLQDLDTAVMLPQLFALLLATFTALAASQSLTSSDGYTGYTLEVRDDTDSTVYETDSTDTSNGTVTDSSSPPDVFLNATVFVGEIDLTVDNLTAKLNLDAQVLNLLNFNAGVDLSINRVALTIQNVSARVELEVRLENLVMMINDTLSSIDLNPVIATLGNDVGTLVNDTVGGLTSDLSARSFELQQGILYSVNDYTGNTHTNRVLDQAGNIVDEFLHNDGKVYQSTIVGSYWHDMTPTGNEKSVILNGENVKELQYTYNPFGGLSVVAAIFLDANSNVVATSVLSEVEGGGTSTIADQS</sequence>
<evidence type="ECO:0000313" key="2">
    <source>
        <dbReference type="EMBL" id="KAK5067327.1"/>
    </source>
</evidence>
<gene>
    <name evidence="2" type="ORF">LTR69_001314</name>
</gene>
<dbReference type="EMBL" id="JAVRRF010000002">
    <property type="protein sequence ID" value="KAK5067327.1"/>
    <property type="molecule type" value="Genomic_DNA"/>
</dbReference>
<protein>
    <submittedName>
        <fullName evidence="2">Uncharacterized protein</fullName>
    </submittedName>
</protein>
<dbReference type="Proteomes" id="UP001345691">
    <property type="component" value="Unassembled WGS sequence"/>
</dbReference>
<name>A0ABR0JMY5_9EURO</name>
<organism evidence="2 3">
    <name type="scientific">Exophiala sideris</name>
    <dbReference type="NCBI Taxonomy" id="1016849"/>
    <lineage>
        <taxon>Eukaryota</taxon>
        <taxon>Fungi</taxon>
        <taxon>Dikarya</taxon>
        <taxon>Ascomycota</taxon>
        <taxon>Pezizomycotina</taxon>
        <taxon>Eurotiomycetes</taxon>
        <taxon>Chaetothyriomycetidae</taxon>
        <taxon>Chaetothyriales</taxon>
        <taxon>Herpotrichiellaceae</taxon>
        <taxon>Exophiala</taxon>
    </lineage>
</organism>
<evidence type="ECO:0000256" key="1">
    <source>
        <dbReference type="SAM" id="MobiDB-lite"/>
    </source>
</evidence>
<keyword evidence="3" id="KW-1185">Reference proteome</keyword>